<proteinExistence type="predicted"/>
<evidence type="ECO:0000313" key="1">
    <source>
        <dbReference type="EMBL" id="BCG26446.1"/>
    </source>
</evidence>
<dbReference type="KEGG" id="ptw:TUM18999_46370"/>
<dbReference type="Proteomes" id="UP001054892">
    <property type="component" value="Unassembled WGS sequence"/>
</dbReference>
<organism evidence="1 3">
    <name type="scientific">Pseudomonas tohonis</name>
    <dbReference type="NCBI Taxonomy" id="2725477"/>
    <lineage>
        <taxon>Bacteria</taxon>
        <taxon>Pseudomonadati</taxon>
        <taxon>Pseudomonadota</taxon>
        <taxon>Gammaproteobacteria</taxon>
        <taxon>Pseudomonadales</taxon>
        <taxon>Pseudomonadaceae</taxon>
        <taxon>Pseudomonas</taxon>
    </lineage>
</organism>
<name>A0A6J4EB19_9PSED</name>
<dbReference type="AlphaFoldDB" id="A0A6J4EB19"/>
<sequence>MTPARLVLDIIPGATLQQPLLLMQPTYTYKPIAEIQQSAPLRMTVPGHGLPGEWMTWCEGIQQGQGLNLDKATTVGRMTRVVDADTVEFNDINGLALRASGGVLVFQLPVDLTGMVPQVEIRGEGADPIVLTLGAGLTVTGLGQLMMVLTPEQTAAITWTRGEWDLDLTYTDGRVERWLRGEVVVSSGGGCCHG</sequence>
<protein>
    <submittedName>
        <fullName evidence="1">Uncharacterized protein</fullName>
    </submittedName>
</protein>
<dbReference type="EMBL" id="BQKM01000001">
    <property type="protein sequence ID" value="GJN50858.1"/>
    <property type="molecule type" value="Genomic_DNA"/>
</dbReference>
<evidence type="ECO:0000313" key="4">
    <source>
        <dbReference type="Proteomes" id="UP001054892"/>
    </source>
</evidence>
<evidence type="ECO:0000313" key="2">
    <source>
        <dbReference type="EMBL" id="GJN50858.1"/>
    </source>
</evidence>
<accession>A0A6J4EB19</accession>
<gene>
    <name evidence="1" type="ORF">TUM18999_46370</name>
    <name evidence="2" type="ORF">TUM20286_06100</name>
</gene>
<evidence type="ECO:0000313" key="3">
    <source>
        <dbReference type="Proteomes" id="UP000509383"/>
    </source>
</evidence>
<reference evidence="1 3" key="1">
    <citation type="submission" date="2020-05" db="EMBL/GenBank/DDBJ databases">
        <title>Characterization of novel class B3 metallo-beta-lactamase from novel Pseudomonas species.</title>
        <authorList>
            <person name="Yamada K."/>
            <person name="Aoki K."/>
            <person name="Ishii Y."/>
        </authorList>
    </citation>
    <scope>NUCLEOTIDE SEQUENCE [LARGE SCALE GENOMIC DNA]</scope>
    <source>
        <strain evidence="1 3">TUM18999</strain>
        <strain evidence="2 4">TUM20286</strain>
    </source>
</reference>
<dbReference type="EMBL" id="AP023189">
    <property type="protein sequence ID" value="BCG26446.1"/>
    <property type="molecule type" value="Genomic_DNA"/>
</dbReference>
<keyword evidence="4" id="KW-1185">Reference proteome</keyword>
<dbReference type="Proteomes" id="UP000509383">
    <property type="component" value="Chromosome"/>
</dbReference>
<dbReference type="RefSeq" id="WP_175384279.1">
    <property type="nucleotide sequence ID" value="NZ_AP023189.1"/>
</dbReference>